<reference evidence="2 3" key="1">
    <citation type="submission" date="2019-03" db="EMBL/GenBank/DDBJ databases">
        <title>Draft Genome Sequence of Massilia arenosa sp. nov., a Novel Massilia Species Isolated from a Sandy-loam Maize Soil.</title>
        <authorList>
            <person name="Raths R."/>
            <person name="Peta V."/>
            <person name="Bucking H."/>
        </authorList>
    </citation>
    <scope>NUCLEOTIDE SEQUENCE [LARGE SCALE GENOMIC DNA]</scope>
    <source>
        <strain evidence="2 3">MC02</strain>
    </source>
</reference>
<organism evidence="2 3">
    <name type="scientific">Zemynaea arenosa</name>
    <dbReference type="NCBI Taxonomy" id="2561931"/>
    <lineage>
        <taxon>Bacteria</taxon>
        <taxon>Pseudomonadati</taxon>
        <taxon>Pseudomonadota</taxon>
        <taxon>Betaproteobacteria</taxon>
        <taxon>Burkholderiales</taxon>
        <taxon>Oxalobacteraceae</taxon>
        <taxon>Telluria group</taxon>
        <taxon>Zemynaea</taxon>
    </lineage>
</organism>
<keyword evidence="3" id="KW-1185">Reference proteome</keyword>
<feature type="transmembrane region" description="Helical" evidence="1">
    <location>
        <begin position="136"/>
        <end position="159"/>
    </location>
</feature>
<name>A0A4Y9S0Y9_9BURK</name>
<keyword evidence="1" id="KW-0812">Transmembrane</keyword>
<dbReference type="Proteomes" id="UP000298438">
    <property type="component" value="Unassembled WGS sequence"/>
</dbReference>
<keyword evidence="1" id="KW-0472">Membrane</keyword>
<feature type="transmembrane region" description="Helical" evidence="1">
    <location>
        <begin position="67"/>
        <end position="86"/>
    </location>
</feature>
<proteinExistence type="predicted"/>
<accession>A0A4Y9S0Y9</accession>
<keyword evidence="1" id="KW-1133">Transmembrane helix</keyword>
<evidence type="ECO:0000313" key="2">
    <source>
        <dbReference type="EMBL" id="TFW13218.1"/>
    </source>
</evidence>
<dbReference type="EMBL" id="SPVF01000253">
    <property type="protein sequence ID" value="TFW13218.1"/>
    <property type="molecule type" value="Genomic_DNA"/>
</dbReference>
<feature type="transmembrane region" description="Helical" evidence="1">
    <location>
        <begin position="165"/>
        <end position="182"/>
    </location>
</feature>
<dbReference type="AlphaFoldDB" id="A0A4Y9S0Y9"/>
<feature type="transmembrane region" description="Helical" evidence="1">
    <location>
        <begin position="7"/>
        <end position="25"/>
    </location>
</feature>
<evidence type="ECO:0000256" key="1">
    <source>
        <dbReference type="SAM" id="Phobius"/>
    </source>
</evidence>
<protein>
    <submittedName>
        <fullName evidence="2">Uncharacterized protein</fullName>
    </submittedName>
</protein>
<sequence length="227" mass="25582">MYRTAPFWFGLACLVAVAGFYPTYLSRLSEASLSRHVHGSIAAVWLMVLLLQAWFMRQRHITAHRALGRATLAIVPLFLFSGALVVHDMLSETSRGFVQAFGNRLAFLDVTSMAYFAWTYGMALRHRREVQLHARYMASTVVLLLPPALARATNIYLQLPAFETGLHLSYAITELAVAALLFDDFRKGGLRRPYVILMVFTLFQHASFVLSPSWAWWQAICRGIGAL</sequence>
<evidence type="ECO:0000313" key="3">
    <source>
        <dbReference type="Proteomes" id="UP000298438"/>
    </source>
</evidence>
<dbReference type="OrthoDB" id="822156at2"/>
<comment type="caution">
    <text evidence="2">The sequence shown here is derived from an EMBL/GenBank/DDBJ whole genome shotgun (WGS) entry which is preliminary data.</text>
</comment>
<feature type="transmembrane region" description="Helical" evidence="1">
    <location>
        <begin position="106"/>
        <end position="124"/>
    </location>
</feature>
<dbReference type="RefSeq" id="WP_135209037.1">
    <property type="nucleotide sequence ID" value="NZ_SPVF01000253.1"/>
</dbReference>
<gene>
    <name evidence="2" type="ORF">E4L96_20300</name>
</gene>
<feature type="transmembrane region" description="Helical" evidence="1">
    <location>
        <begin position="194"/>
        <end position="217"/>
    </location>
</feature>
<feature type="transmembrane region" description="Helical" evidence="1">
    <location>
        <begin position="37"/>
        <end position="55"/>
    </location>
</feature>